<dbReference type="Proteomes" id="UP001139104">
    <property type="component" value="Unassembled WGS sequence"/>
</dbReference>
<proteinExistence type="inferred from homology"/>
<feature type="region of interest" description="Disordered" evidence="7">
    <location>
        <begin position="270"/>
        <end position="473"/>
    </location>
</feature>
<sequence length="473" mass="52547">MKNDTPKKGGPARKPAAKKPAPAARDFEGERIAKVMARAGLCSRRDAESWIEQGRVAVNGKTLTTAAKNITDKDKVTVDGKPLSTRERTRLFLFHKPRGLVTTDRDPEGRATVFDYIAEKNPHLPRLMSVGRLDINTEGLLLLTNDGGLARVLELPSTGWLRRYRARANGDTDQARLDTLAKGVTIDGIDYAGVEARLDRVQGANVWITLGLREGKNREVKRLLEHLGLATNRLIRLSYGPFQLGEMAEGVVEEVRTRVLAEQLGGSLAEQAGVDFDGPVVDRTPEPERADPRERTGPRPKRPRQESVRPRQESERPRQAGERPRPDRERPRQDRERPLSERATKKAQPGTEKPRARKHVSALRSDRAEAEKGQRRRIESAATEDRKGRKVVVERVSAVARRGEAGAEEAADTRNARRFKAEREKTEGRADKGARTGKTARGKHKPSGETGAAKFFRRDAAPKGGAPRKPRGK</sequence>
<comment type="catalytic activity">
    <reaction evidence="1">
        <text>a uridine in RNA = a pseudouridine in RNA</text>
        <dbReference type="Rhea" id="RHEA:48348"/>
        <dbReference type="Rhea" id="RHEA-COMP:12068"/>
        <dbReference type="Rhea" id="RHEA-COMP:12069"/>
        <dbReference type="ChEBI" id="CHEBI:65314"/>
        <dbReference type="ChEBI" id="CHEBI:65315"/>
    </reaction>
</comment>
<name>A0ABS9Z697_9HYPH</name>
<dbReference type="NCBIfam" id="TIGR00093">
    <property type="entry name" value="pseudouridine synthase"/>
    <property type="match status" value="1"/>
</dbReference>
<evidence type="ECO:0000256" key="6">
    <source>
        <dbReference type="RuleBase" id="RU003887"/>
    </source>
</evidence>
<dbReference type="SUPFAM" id="SSF55120">
    <property type="entry name" value="Pseudouridine synthase"/>
    <property type="match status" value="1"/>
</dbReference>
<evidence type="ECO:0000256" key="7">
    <source>
        <dbReference type="SAM" id="MobiDB-lite"/>
    </source>
</evidence>
<comment type="caution">
    <text evidence="9">The sequence shown here is derived from an EMBL/GenBank/DDBJ whole genome shotgun (WGS) entry which is preliminary data.</text>
</comment>
<dbReference type="Pfam" id="PF01479">
    <property type="entry name" value="S4"/>
    <property type="match status" value="1"/>
</dbReference>
<evidence type="ECO:0000256" key="5">
    <source>
        <dbReference type="PROSITE-ProRule" id="PRU00182"/>
    </source>
</evidence>
<evidence type="ECO:0000259" key="8">
    <source>
        <dbReference type="SMART" id="SM00363"/>
    </source>
</evidence>
<dbReference type="EC" id="5.4.99.-" evidence="6"/>
<feature type="compositionally biased region" description="Basic and acidic residues" evidence="7">
    <location>
        <begin position="401"/>
        <end position="434"/>
    </location>
</feature>
<dbReference type="CDD" id="cd00165">
    <property type="entry name" value="S4"/>
    <property type="match status" value="1"/>
</dbReference>
<dbReference type="PANTHER" id="PTHR47683">
    <property type="entry name" value="PSEUDOURIDINE SYNTHASE FAMILY PROTEIN-RELATED"/>
    <property type="match status" value="1"/>
</dbReference>
<comment type="similarity">
    <text evidence="2 6">Belongs to the pseudouridine synthase RsuA family.</text>
</comment>
<dbReference type="SMART" id="SM00363">
    <property type="entry name" value="S4"/>
    <property type="match status" value="1"/>
</dbReference>
<evidence type="ECO:0000313" key="10">
    <source>
        <dbReference type="Proteomes" id="UP001139104"/>
    </source>
</evidence>
<dbReference type="Gene3D" id="3.30.70.1560">
    <property type="entry name" value="Alpha-L RNA-binding motif"/>
    <property type="match status" value="1"/>
</dbReference>
<dbReference type="Gene3D" id="3.10.290.10">
    <property type="entry name" value="RNA-binding S4 domain"/>
    <property type="match status" value="1"/>
</dbReference>
<dbReference type="InterPro" id="IPR050343">
    <property type="entry name" value="RsuA_PseudoU_synthase"/>
</dbReference>
<dbReference type="Gene3D" id="3.30.70.580">
    <property type="entry name" value="Pseudouridine synthase I, catalytic domain, N-terminal subdomain"/>
    <property type="match status" value="1"/>
</dbReference>
<keyword evidence="10" id="KW-1185">Reference proteome</keyword>
<evidence type="ECO:0000256" key="4">
    <source>
        <dbReference type="ARBA" id="ARBA00023235"/>
    </source>
</evidence>
<evidence type="ECO:0000313" key="9">
    <source>
        <dbReference type="EMBL" id="MCI4682712.1"/>
    </source>
</evidence>
<dbReference type="InterPro" id="IPR020103">
    <property type="entry name" value="PsdUridine_synth_cat_dom_sf"/>
</dbReference>
<dbReference type="EMBL" id="JAIVFP010000001">
    <property type="protein sequence ID" value="MCI4682712.1"/>
    <property type="molecule type" value="Genomic_DNA"/>
</dbReference>
<gene>
    <name evidence="9" type="ORF">K2U94_08020</name>
</gene>
<dbReference type="Pfam" id="PF00849">
    <property type="entry name" value="PseudoU_synth_2"/>
    <property type="match status" value="1"/>
</dbReference>
<dbReference type="InterPro" id="IPR006145">
    <property type="entry name" value="PsdUridine_synth_RsuA/RluA"/>
</dbReference>
<reference evidence="9" key="1">
    <citation type="journal article" date="2022" name="ISME J.">
        <title>Identification of active gaseous-alkane degraders at natural gas seeps.</title>
        <authorList>
            <person name="Farhan Ul Haque M."/>
            <person name="Hernandez M."/>
            <person name="Crombie A.T."/>
            <person name="Murrell J.C."/>
        </authorList>
    </citation>
    <scope>NUCLEOTIDE SEQUENCE</scope>
    <source>
        <strain evidence="9">PC2</strain>
    </source>
</reference>
<dbReference type="InterPro" id="IPR020094">
    <property type="entry name" value="TruA/RsuA/RluB/E/F_N"/>
</dbReference>
<feature type="domain" description="RNA-binding S4" evidence="8">
    <location>
        <begin position="30"/>
        <end position="94"/>
    </location>
</feature>
<feature type="compositionally biased region" description="Low complexity" evidence="7">
    <location>
        <begin position="8"/>
        <end position="24"/>
    </location>
</feature>
<accession>A0ABS9Z697</accession>
<dbReference type="PROSITE" id="PS50889">
    <property type="entry name" value="S4"/>
    <property type="match status" value="1"/>
</dbReference>
<dbReference type="SUPFAM" id="SSF55174">
    <property type="entry name" value="Alpha-L RNA-binding motif"/>
    <property type="match status" value="1"/>
</dbReference>
<evidence type="ECO:0000256" key="3">
    <source>
        <dbReference type="ARBA" id="ARBA00022884"/>
    </source>
</evidence>
<keyword evidence="4 6" id="KW-0413">Isomerase</keyword>
<dbReference type="InterPro" id="IPR018496">
    <property type="entry name" value="PsdUridine_synth_RsuA/RluB_CS"/>
</dbReference>
<dbReference type="RefSeq" id="WP_243066708.1">
    <property type="nucleotide sequence ID" value="NZ_JAIVFK010000032.1"/>
</dbReference>
<protein>
    <recommendedName>
        <fullName evidence="6">Pseudouridine synthase</fullName>
        <ecNumber evidence="6">5.4.99.-</ecNumber>
    </recommendedName>
</protein>
<dbReference type="PANTHER" id="PTHR47683:SF3">
    <property type="entry name" value="RIBOSOMAL LARGE SUBUNIT PSEUDOURIDINE SYNTHASE B"/>
    <property type="match status" value="1"/>
</dbReference>
<dbReference type="InterPro" id="IPR036986">
    <property type="entry name" value="S4_RNA-bd_sf"/>
</dbReference>
<feature type="compositionally biased region" description="Basic and acidic residues" evidence="7">
    <location>
        <begin position="364"/>
        <end position="393"/>
    </location>
</feature>
<evidence type="ECO:0000256" key="2">
    <source>
        <dbReference type="ARBA" id="ARBA00008348"/>
    </source>
</evidence>
<evidence type="ECO:0000256" key="1">
    <source>
        <dbReference type="ARBA" id="ARBA00000073"/>
    </source>
</evidence>
<dbReference type="InterPro" id="IPR042092">
    <property type="entry name" value="PsdUridine_s_RsuA/RluB/E/F_cat"/>
</dbReference>
<organism evidence="9 10">
    <name type="scientific">Candidatus Rhodoblastus alkanivorans</name>
    <dbReference type="NCBI Taxonomy" id="2954117"/>
    <lineage>
        <taxon>Bacteria</taxon>
        <taxon>Pseudomonadati</taxon>
        <taxon>Pseudomonadota</taxon>
        <taxon>Alphaproteobacteria</taxon>
        <taxon>Hyphomicrobiales</taxon>
        <taxon>Rhodoblastaceae</taxon>
        <taxon>Rhodoblastus</taxon>
    </lineage>
</organism>
<keyword evidence="3 5" id="KW-0694">RNA-binding</keyword>
<feature type="compositionally biased region" description="Basic and acidic residues" evidence="7">
    <location>
        <begin position="283"/>
        <end position="344"/>
    </location>
</feature>
<dbReference type="PROSITE" id="PS01149">
    <property type="entry name" value="PSI_RSU"/>
    <property type="match status" value="1"/>
</dbReference>
<feature type="region of interest" description="Disordered" evidence="7">
    <location>
        <begin position="1"/>
        <end position="27"/>
    </location>
</feature>
<dbReference type="InterPro" id="IPR002942">
    <property type="entry name" value="S4_RNA-bd"/>
</dbReference>
<dbReference type="InterPro" id="IPR000748">
    <property type="entry name" value="PsdUridine_synth_RsuA/RluB/E/F"/>
</dbReference>